<dbReference type="InterPro" id="IPR000515">
    <property type="entry name" value="MetI-like"/>
</dbReference>
<dbReference type="STRING" id="84135.GCA_001052115_00522"/>
<evidence type="ECO:0000313" key="12">
    <source>
        <dbReference type="Proteomes" id="UP000427636"/>
    </source>
</evidence>
<dbReference type="PANTHER" id="PTHR30450:SF1">
    <property type="entry name" value="D-METHIONINE TRANSPORT SYSTEM PERMEASE PROTEIN METI-RELATED"/>
    <property type="match status" value="1"/>
</dbReference>
<dbReference type="SUPFAM" id="SSF161098">
    <property type="entry name" value="MetI-like"/>
    <property type="match status" value="1"/>
</dbReference>
<feature type="transmembrane region" description="Helical" evidence="7">
    <location>
        <begin position="149"/>
        <end position="171"/>
    </location>
</feature>
<keyword evidence="2 7" id="KW-0813">Transport</keyword>
<dbReference type="InterPro" id="IPR035906">
    <property type="entry name" value="MetI-like_sf"/>
</dbReference>
<evidence type="ECO:0000313" key="9">
    <source>
        <dbReference type="EMBL" id="PMC52797.1"/>
    </source>
</evidence>
<dbReference type="AlphaFoldDB" id="A0A2N6SFU7"/>
<keyword evidence="6 7" id="KW-0472">Membrane</keyword>
<evidence type="ECO:0000259" key="8">
    <source>
        <dbReference type="PROSITE" id="PS50928"/>
    </source>
</evidence>
<feature type="transmembrane region" description="Helical" evidence="7">
    <location>
        <begin position="54"/>
        <end position="78"/>
    </location>
</feature>
<feature type="transmembrane region" description="Helical" evidence="7">
    <location>
        <begin position="21"/>
        <end position="42"/>
    </location>
</feature>
<keyword evidence="4 7" id="KW-0812">Transmembrane</keyword>
<feature type="domain" description="ABC transmembrane type-1" evidence="8">
    <location>
        <begin position="16"/>
        <end position="210"/>
    </location>
</feature>
<dbReference type="Proteomes" id="UP000427636">
    <property type="component" value="Chromosome"/>
</dbReference>
<evidence type="ECO:0000256" key="2">
    <source>
        <dbReference type="ARBA" id="ARBA00022448"/>
    </source>
</evidence>
<feature type="transmembrane region" description="Helical" evidence="7">
    <location>
        <begin position="191"/>
        <end position="214"/>
    </location>
</feature>
<keyword evidence="12" id="KW-1185">Reference proteome</keyword>
<proteinExistence type="inferred from homology"/>
<dbReference type="Proteomes" id="UP000235670">
    <property type="component" value="Unassembled WGS sequence"/>
</dbReference>
<comment type="subcellular location">
    <subcellularLocation>
        <location evidence="1 7">Cell membrane</location>
        <topology evidence="1 7">Multi-pass membrane protein</topology>
    </subcellularLocation>
</comment>
<feature type="transmembrane region" description="Helical" evidence="7">
    <location>
        <begin position="90"/>
        <end position="110"/>
    </location>
</feature>
<protein>
    <submittedName>
        <fullName evidence="9 10">ABC transporter permease</fullName>
    </submittedName>
</protein>
<dbReference type="Pfam" id="PF00528">
    <property type="entry name" value="BPD_transp_1"/>
    <property type="match status" value="1"/>
</dbReference>
<dbReference type="PROSITE" id="PS50928">
    <property type="entry name" value="ABC_TM1"/>
    <property type="match status" value="1"/>
</dbReference>
<dbReference type="OrthoDB" id="9793490at2"/>
<evidence type="ECO:0000256" key="4">
    <source>
        <dbReference type="ARBA" id="ARBA00022692"/>
    </source>
</evidence>
<reference evidence="10 12" key="2">
    <citation type="submission" date="2019-11" db="EMBL/GenBank/DDBJ databases">
        <title>FDA dAtabase for Regulatory Grade micrObial Sequences (FDA-ARGOS): Supporting development and validation of Infectious Disease Dx tests.</title>
        <authorList>
            <person name="Turner S."/>
            <person name="Byrd R."/>
            <person name="Tallon L."/>
            <person name="Sadzewicz L."/>
            <person name="Vavikolanu K."/>
            <person name="Mehta A."/>
            <person name="Aluvathingal J."/>
            <person name="Nadendla S."/>
            <person name="Myers T."/>
            <person name="Yan Y."/>
            <person name="Sichtig H."/>
        </authorList>
    </citation>
    <scope>NUCLEOTIDE SEQUENCE [LARGE SCALE GENOMIC DNA]</scope>
    <source>
        <strain evidence="10 12">FDAARGOS_742</strain>
    </source>
</reference>
<sequence>MIDLLIKNSDGIIKAFWETNFMMAVSMLVCLIFSLPLGILLFSLEKDYLLKNKFIYQILSILLNALRSVPFLIFIFILIPVNRFLFKTAFGNLAATLPLALVSISIYSRFVEQALLNVPKKIIDRAISMGATKLQIIRYFLLPSIKSDLILSFTSVTISLLSYSTVMGVIGAGGLGEFAYRYGYQEYDYNLMYLVVIIFVIYVFIIQSIGYGLAKNYINKKEK</sequence>
<dbReference type="PANTHER" id="PTHR30450">
    <property type="entry name" value="ABC TRANSPORTER PERMEASE"/>
    <property type="match status" value="1"/>
</dbReference>
<dbReference type="GO" id="GO:0005886">
    <property type="term" value="C:plasma membrane"/>
    <property type="evidence" value="ECO:0007669"/>
    <property type="project" value="UniProtKB-SubCell"/>
</dbReference>
<name>A0A2N6SFU7_9BACL</name>
<dbReference type="CDD" id="cd06261">
    <property type="entry name" value="TM_PBP2"/>
    <property type="match status" value="1"/>
</dbReference>
<gene>
    <name evidence="9" type="ORF">CJ218_02590</name>
    <name evidence="10" type="ORF">FOC50_05925</name>
</gene>
<evidence type="ECO:0000256" key="6">
    <source>
        <dbReference type="ARBA" id="ARBA00023136"/>
    </source>
</evidence>
<keyword evidence="3" id="KW-1003">Cell membrane</keyword>
<evidence type="ECO:0000256" key="7">
    <source>
        <dbReference type="RuleBase" id="RU363032"/>
    </source>
</evidence>
<dbReference type="EMBL" id="CP046313">
    <property type="protein sequence ID" value="QGS07821.1"/>
    <property type="molecule type" value="Genomic_DNA"/>
</dbReference>
<reference evidence="9 11" key="1">
    <citation type="submission" date="2017-09" db="EMBL/GenBank/DDBJ databases">
        <title>Bacterial strain isolated from the female urinary microbiota.</title>
        <authorList>
            <person name="Thomas-White K."/>
            <person name="Kumar N."/>
            <person name="Forster S."/>
            <person name="Putonti C."/>
            <person name="Lawley T."/>
            <person name="Wolfe A.J."/>
        </authorList>
    </citation>
    <scope>NUCLEOTIDE SEQUENCE [LARGE SCALE GENOMIC DNA]</scope>
    <source>
        <strain evidence="9 11">UMB0186</strain>
    </source>
</reference>
<dbReference type="InterPro" id="IPR051322">
    <property type="entry name" value="AA_ABC_Transporter_Permease"/>
</dbReference>
<keyword evidence="5 7" id="KW-1133">Transmembrane helix</keyword>
<evidence type="ECO:0000256" key="1">
    <source>
        <dbReference type="ARBA" id="ARBA00004651"/>
    </source>
</evidence>
<dbReference type="GeneID" id="84802783"/>
<dbReference type="GO" id="GO:0048473">
    <property type="term" value="P:D-methionine transmembrane transport"/>
    <property type="evidence" value="ECO:0007669"/>
    <property type="project" value="TreeGrafter"/>
</dbReference>
<accession>A0A2N6SFU7</accession>
<dbReference type="EMBL" id="PNGT01000002">
    <property type="protein sequence ID" value="PMC52797.1"/>
    <property type="molecule type" value="Genomic_DNA"/>
</dbReference>
<dbReference type="Gene3D" id="1.10.3720.10">
    <property type="entry name" value="MetI-like"/>
    <property type="match status" value="1"/>
</dbReference>
<evidence type="ECO:0000256" key="3">
    <source>
        <dbReference type="ARBA" id="ARBA00022475"/>
    </source>
</evidence>
<evidence type="ECO:0000313" key="10">
    <source>
        <dbReference type="EMBL" id="QGS07821.1"/>
    </source>
</evidence>
<evidence type="ECO:0000256" key="5">
    <source>
        <dbReference type="ARBA" id="ARBA00022989"/>
    </source>
</evidence>
<evidence type="ECO:0000313" key="11">
    <source>
        <dbReference type="Proteomes" id="UP000235670"/>
    </source>
</evidence>
<dbReference type="RefSeq" id="WP_006363690.1">
    <property type="nucleotide sequence ID" value="NZ_CAKARP010000007.1"/>
</dbReference>
<comment type="similarity">
    <text evidence="7">Belongs to the binding-protein-dependent transport system permease family.</text>
</comment>
<organism evidence="9 11">
    <name type="scientific">Gemella sanguinis</name>
    <dbReference type="NCBI Taxonomy" id="84135"/>
    <lineage>
        <taxon>Bacteria</taxon>
        <taxon>Bacillati</taxon>
        <taxon>Bacillota</taxon>
        <taxon>Bacilli</taxon>
        <taxon>Bacillales</taxon>
        <taxon>Gemellaceae</taxon>
        <taxon>Gemella</taxon>
    </lineage>
</organism>